<gene>
    <name evidence="2" type="ORF">Bca52824_033674</name>
</gene>
<dbReference type="Proteomes" id="UP000886595">
    <property type="component" value="Unassembled WGS sequence"/>
</dbReference>
<feature type="region of interest" description="Disordered" evidence="1">
    <location>
        <begin position="72"/>
        <end position="97"/>
    </location>
</feature>
<dbReference type="AlphaFoldDB" id="A0A8X7SEX7"/>
<reference evidence="2 3" key="1">
    <citation type="submission" date="2020-02" db="EMBL/GenBank/DDBJ databases">
        <authorList>
            <person name="Ma Q."/>
            <person name="Huang Y."/>
            <person name="Song X."/>
            <person name="Pei D."/>
        </authorList>
    </citation>
    <scope>NUCLEOTIDE SEQUENCE [LARGE SCALE GENOMIC DNA]</scope>
    <source>
        <strain evidence="2">Sxm20200214</strain>
        <tissue evidence="2">Leaf</tissue>
    </source>
</reference>
<protein>
    <submittedName>
        <fullName evidence="2">Uncharacterized protein</fullName>
    </submittedName>
</protein>
<name>A0A8X7SEX7_BRACI</name>
<comment type="caution">
    <text evidence="2">The sequence shown here is derived from an EMBL/GenBank/DDBJ whole genome shotgun (WGS) entry which is preliminary data.</text>
</comment>
<evidence type="ECO:0000313" key="3">
    <source>
        <dbReference type="Proteomes" id="UP000886595"/>
    </source>
</evidence>
<feature type="region of interest" description="Disordered" evidence="1">
    <location>
        <begin position="159"/>
        <end position="183"/>
    </location>
</feature>
<evidence type="ECO:0000313" key="2">
    <source>
        <dbReference type="EMBL" id="KAG2305023.1"/>
    </source>
</evidence>
<organism evidence="2 3">
    <name type="scientific">Brassica carinata</name>
    <name type="common">Ethiopian mustard</name>
    <name type="synonym">Abyssinian cabbage</name>
    <dbReference type="NCBI Taxonomy" id="52824"/>
    <lineage>
        <taxon>Eukaryota</taxon>
        <taxon>Viridiplantae</taxon>
        <taxon>Streptophyta</taxon>
        <taxon>Embryophyta</taxon>
        <taxon>Tracheophyta</taxon>
        <taxon>Spermatophyta</taxon>
        <taxon>Magnoliopsida</taxon>
        <taxon>eudicotyledons</taxon>
        <taxon>Gunneridae</taxon>
        <taxon>Pentapetalae</taxon>
        <taxon>rosids</taxon>
        <taxon>malvids</taxon>
        <taxon>Brassicales</taxon>
        <taxon>Brassicaceae</taxon>
        <taxon>Brassiceae</taxon>
        <taxon>Brassica</taxon>
    </lineage>
</organism>
<accession>A0A8X7SEX7</accession>
<evidence type="ECO:0000256" key="1">
    <source>
        <dbReference type="SAM" id="MobiDB-lite"/>
    </source>
</evidence>
<proteinExistence type="predicted"/>
<keyword evidence="3" id="KW-1185">Reference proteome</keyword>
<sequence>MERHGVLKAYGGISEGYVTKLKCSAQVSSGEGQEDNQDRAIELRVQESMKLEHEFDVYIVIKTKLFPRRGDVGRSVDGGHLRSGSEYSINDGGPSDRLKNRMKQVTEVENQEQGGRYGGRLSQEAVRNKLKKVQKVVAGQPSSYIEVFEDIQGSLVKAKPGEYQDGPEEGRFGRYGQNELTKS</sequence>
<dbReference type="EMBL" id="JAAMPC010000007">
    <property type="protein sequence ID" value="KAG2305023.1"/>
    <property type="molecule type" value="Genomic_DNA"/>
</dbReference>